<dbReference type="RefSeq" id="WP_036821526.1">
    <property type="nucleotide sequence ID" value="NZ_JGVO01000340.1"/>
</dbReference>
<proteinExistence type="predicted"/>
<keyword evidence="2" id="KW-1185">Reference proteome</keyword>
<protein>
    <submittedName>
        <fullName evidence="1">Uncharacterized protein</fullName>
    </submittedName>
</protein>
<gene>
    <name evidence="1" type="ORF">C9I98_05710</name>
</gene>
<accession>A0A2T3NYY2</accession>
<dbReference type="Proteomes" id="UP000241771">
    <property type="component" value="Unassembled WGS sequence"/>
</dbReference>
<comment type="caution">
    <text evidence="1">The sequence shown here is derived from an EMBL/GenBank/DDBJ whole genome shotgun (WGS) entry which is preliminary data.</text>
</comment>
<evidence type="ECO:0000313" key="2">
    <source>
        <dbReference type="Proteomes" id="UP000241771"/>
    </source>
</evidence>
<organism evidence="1 2">
    <name type="scientific">Photobacterium sanctipauli</name>
    <dbReference type="NCBI Taxonomy" id="1342794"/>
    <lineage>
        <taxon>Bacteria</taxon>
        <taxon>Pseudomonadati</taxon>
        <taxon>Pseudomonadota</taxon>
        <taxon>Gammaproteobacteria</taxon>
        <taxon>Vibrionales</taxon>
        <taxon>Vibrionaceae</taxon>
        <taxon>Photobacterium</taxon>
    </lineage>
</organism>
<evidence type="ECO:0000313" key="1">
    <source>
        <dbReference type="EMBL" id="PSW21428.1"/>
    </source>
</evidence>
<name>A0A2T3NYY2_9GAMM</name>
<dbReference type="EMBL" id="PYMA01000002">
    <property type="protein sequence ID" value="PSW21428.1"/>
    <property type="molecule type" value="Genomic_DNA"/>
</dbReference>
<sequence>MTVIQDNSHDLIKSVQVYLREFNRDLHDVKVTAARFSPCGSDIIAQYNIQRMVKVTNPFGEVVSQKTINQPESVAIPVQDFQLALLVHLTAMLHKF</sequence>
<dbReference type="AlphaFoldDB" id="A0A2T3NYY2"/>
<reference evidence="1 2" key="1">
    <citation type="submission" date="2018-01" db="EMBL/GenBank/DDBJ databases">
        <title>Whole genome sequencing of Histamine producing bacteria.</title>
        <authorList>
            <person name="Butler K."/>
        </authorList>
    </citation>
    <scope>NUCLEOTIDE SEQUENCE [LARGE SCALE GENOMIC DNA]</scope>
    <source>
        <strain evidence="1 2">DSM 100436</strain>
    </source>
</reference>